<dbReference type="RefSeq" id="WP_014798484.1">
    <property type="nucleotide sequence ID" value="NC_018018.1"/>
</dbReference>
<dbReference type="Proteomes" id="UP000006054">
    <property type="component" value="Chromosome"/>
</dbReference>
<dbReference type="STRING" id="880071.Fleli_2691"/>
<evidence type="ECO:0000313" key="2">
    <source>
        <dbReference type="Proteomes" id="UP000006054"/>
    </source>
</evidence>
<dbReference type="EMBL" id="CP003345">
    <property type="protein sequence ID" value="AFM05047.1"/>
    <property type="molecule type" value="Genomic_DNA"/>
</dbReference>
<evidence type="ECO:0008006" key="3">
    <source>
        <dbReference type="Google" id="ProtNLM"/>
    </source>
</evidence>
<organism evidence="1 2">
    <name type="scientific">Bernardetia litoralis (strain ATCC 23117 / DSM 6794 / NBRC 15988 / NCIMB 1366 / Fx l1 / Sio-4)</name>
    <name type="common">Flexibacter litoralis</name>
    <dbReference type="NCBI Taxonomy" id="880071"/>
    <lineage>
        <taxon>Bacteria</taxon>
        <taxon>Pseudomonadati</taxon>
        <taxon>Bacteroidota</taxon>
        <taxon>Cytophagia</taxon>
        <taxon>Cytophagales</taxon>
        <taxon>Bernardetiaceae</taxon>
        <taxon>Bernardetia</taxon>
    </lineage>
</organism>
<reference evidence="2" key="1">
    <citation type="submission" date="2012-06" db="EMBL/GenBank/DDBJ databases">
        <title>The complete genome of Flexibacter litoralis DSM 6794.</title>
        <authorList>
            <person name="Lucas S."/>
            <person name="Copeland A."/>
            <person name="Lapidus A."/>
            <person name="Glavina del Rio T."/>
            <person name="Dalin E."/>
            <person name="Tice H."/>
            <person name="Bruce D."/>
            <person name="Goodwin L."/>
            <person name="Pitluck S."/>
            <person name="Peters L."/>
            <person name="Ovchinnikova G."/>
            <person name="Lu M."/>
            <person name="Kyrpides N."/>
            <person name="Mavromatis K."/>
            <person name="Ivanova N."/>
            <person name="Brettin T."/>
            <person name="Detter J.C."/>
            <person name="Han C."/>
            <person name="Larimer F."/>
            <person name="Land M."/>
            <person name="Hauser L."/>
            <person name="Markowitz V."/>
            <person name="Cheng J.-F."/>
            <person name="Hugenholtz P."/>
            <person name="Woyke T."/>
            <person name="Wu D."/>
            <person name="Spring S."/>
            <person name="Lang E."/>
            <person name="Kopitz M."/>
            <person name="Brambilla E."/>
            <person name="Klenk H.-P."/>
            <person name="Eisen J.A."/>
        </authorList>
    </citation>
    <scope>NUCLEOTIDE SEQUENCE [LARGE SCALE GENOMIC DNA]</scope>
    <source>
        <strain evidence="2">ATCC 23117 / DSM 6794 / NBRC 15988 / NCIMB 1366 / Sio-4</strain>
    </source>
</reference>
<dbReference type="AlphaFoldDB" id="I4AM62"/>
<evidence type="ECO:0000313" key="1">
    <source>
        <dbReference type="EMBL" id="AFM05047.1"/>
    </source>
</evidence>
<dbReference type="KEGG" id="fli:Fleli_2691"/>
<gene>
    <name evidence="1" type="ordered locus">Fleli_2691</name>
</gene>
<keyword evidence="2" id="KW-1185">Reference proteome</keyword>
<proteinExistence type="predicted"/>
<protein>
    <recommendedName>
        <fullName evidence="3">FecR N-terminal domain-containing protein</fullName>
    </recommendedName>
</protein>
<name>I4AM62_BERLS</name>
<dbReference type="HOGENOM" id="CLU_2934746_0_0_10"/>
<accession>I4AM62</accession>
<sequence length="60" mass="7124">MPIKIKYLQLITKQLSGQITEKEYQMLQKWLSKSPLNQVLFADQENIWQSFHNKNMNVSA</sequence>